<evidence type="ECO:0000313" key="2">
    <source>
        <dbReference type="Proteomes" id="UP001157134"/>
    </source>
</evidence>
<dbReference type="EMBL" id="BSSV01000006">
    <property type="protein sequence ID" value="GLX86332.1"/>
    <property type="molecule type" value="Genomic_DNA"/>
</dbReference>
<sequence length="127" mass="15087">MLKHLLSKSKFGRRYVKVLPVKTYSETGEQYTENWWLDEYRRRLRDNSILQRARRKIRKGLIPALNEALEDNSWDFSVVTKPVGEYQDGYGYFVDQYCNGGYSGDEFSGWICFPMKNGKFLKFHYSC</sequence>
<organism evidence="1 2">
    <name type="scientific">Thalassotalea loyana</name>
    <dbReference type="NCBI Taxonomy" id="280483"/>
    <lineage>
        <taxon>Bacteria</taxon>
        <taxon>Pseudomonadati</taxon>
        <taxon>Pseudomonadota</taxon>
        <taxon>Gammaproteobacteria</taxon>
        <taxon>Alteromonadales</taxon>
        <taxon>Colwelliaceae</taxon>
        <taxon>Thalassotalea</taxon>
    </lineage>
</organism>
<gene>
    <name evidence="1" type="ORF">tloyanaT_25850</name>
</gene>
<dbReference type="RefSeq" id="WP_284299286.1">
    <property type="nucleotide sequence ID" value="NZ_BSSV01000006.1"/>
</dbReference>
<comment type="caution">
    <text evidence="1">The sequence shown here is derived from an EMBL/GenBank/DDBJ whole genome shotgun (WGS) entry which is preliminary data.</text>
</comment>
<proteinExistence type="predicted"/>
<dbReference type="Proteomes" id="UP001157134">
    <property type="component" value="Unassembled WGS sequence"/>
</dbReference>
<name>A0ABQ6HFH9_9GAMM</name>
<evidence type="ECO:0000313" key="1">
    <source>
        <dbReference type="EMBL" id="GLX86332.1"/>
    </source>
</evidence>
<keyword evidence="2" id="KW-1185">Reference proteome</keyword>
<protein>
    <submittedName>
        <fullName evidence="1">Uncharacterized protein</fullName>
    </submittedName>
</protein>
<accession>A0ABQ6HFH9</accession>
<reference evidence="1 2" key="1">
    <citation type="submission" date="2023-03" db="EMBL/GenBank/DDBJ databases">
        <title>Thalassotalea loyana LMG 22536T draft genome sequence.</title>
        <authorList>
            <person name="Sawabe T."/>
        </authorList>
    </citation>
    <scope>NUCLEOTIDE SEQUENCE [LARGE SCALE GENOMIC DNA]</scope>
    <source>
        <strain evidence="1 2">LMG 22536</strain>
    </source>
</reference>